<dbReference type="RefSeq" id="XP_024384595.1">
    <property type="nucleotide sequence ID" value="XM_024528827.2"/>
</dbReference>
<name>A0A2K1K493_PHYPA</name>
<keyword evidence="1" id="KW-0732">Signal</keyword>
<reference evidence="3 5" key="2">
    <citation type="journal article" date="2018" name="Plant J.">
        <title>The Physcomitrella patens chromosome-scale assembly reveals moss genome structure and evolution.</title>
        <authorList>
            <person name="Lang D."/>
            <person name="Ullrich K.K."/>
            <person name="Murat F."/>
            <person name="Fuchs J."/>
            <person name="Jenkins J."/>
            <person name="Haas F.B."/>
            <person name="Piednoel M."/>
            <person name="Gundlach H."/>
            <person name="Van Bel M."/>
            <person name="Meyberg R."/>
            <person name="Vives C."/>
            <person name="Morata J."/>
            <person name="Symeonidi A."/>
            <person name="Hiss M."/>
            <person name="Muchero W."/>
            <person name="Kamisugi Y."/>
            <person name="Saleh O."/>
            <person name="Blanc G."/>
            <person name="Decker E.L."/>
            <person name="van Gessel N."/>
            <person name="Grimwood J."/>
            <person name="Hayes R.D."/>
            <person name="Graham S.W."/>
            <person name="Gunter L.E."/>
            <person name="McDaniel S.F."/>
            <person name="Hoernstein S.N.W."/>
            <person name="Larsson A."/>
            <person name="Li F.W."/>
            <person name="Perroud P.F."/>
            <person name="Phillips J."/>
            <person name="Ranjan P."/>
            <person name="Rokshar D.S."/>
            <person name="Rothfels C.J."/>
            <person name="Schneider L."/>
            <person name="Shu S."/>
            <person name="Stevenson D.W."/>
            <person name="Thummler F."/>
            <person name="Tillich M."/>
            <person name="Villarreal Aguilar J.C."/>
            <person name="Widiez T."/>
            <person name="Wong G.K."/>
            <person name="Wymore A."/>
            <person name="Zhang Y."/>
            <person name="Zimmer A.D."/>
            <person name="Quatrano R.S."/>
            <person name="Mayer K.F.X."/>
            <person name="Goodstein D."/>
            <person name="Casacuberta J.M."/>
            <person name="Vandepoele K."/>
            <person name="Reski R."/>
            <person name="Cuming A.C."/>
            <person name="Tuskan G.A."/>
            <person name="Maumus F."/>
            <person name="Salse J."/>
            <person name="Schmutz J."/>
            <person name="Rensing S.A."/>
        </authorList>
    </citation>
    <scope>NUCLEOTIDE SEQUENCE [LARGE SCALE GENOMIC DNA]</scope>
    <source>
        <strain evidence="4 5">cv. Gransden 2004</strain>
    </source>
</reference>
<sequence length="215" mass="23718">MFSGLSAASLLFLVFVCSIASVSLAMTTSQEIRELLHLQPHPEGGFFVESFRDSDIFLDESSLPDSFKVGRPVSTAIYFLMPSGNVSNLHRIPSSEVWHFYAGEPLTVYSIDDDGTETHTVLGQDLGAGQKVMYVQKPNVWFGAYPTKDIHCIPNAGKPVVKSALRNPDKHYSLVGCTVAPGFEYQDFELGTRSELLAKFPHAKAFIELLTQEAQ</sequence>
<proteinExistence type="predicted"/>
<dbReference type="OrthoDB" id="6614653at2759"/>
<dbReference type="PANTHER" id="PTHR33387:SF3">
    <property type="entry name" value="DUF985 DOMAIN-CONTAINING PROTEIN"/>
    <property type="match status" value="1"/>
</dbReference>
<dbReference type="Proteomes" id="UP000006727">
    <property type="component" value="Chromosome 9"/>
</dbReference>
<dbReference type="Gramene" id="Pp3c9_22400V3.3">
    <property type="protein sequence ID" value="Pp3c9_22400V3.3"/>
    <property type="gene ID" value="Pp3c9_22400"/>
</dbReference>
<dbReference type="InterPro" id="IPR011051">
    <property type="entry name" value="RmlC_Cupin_sf"/>
</dbReference>
<dbReference type="Gramene" id="Pp3c9_22400V3.4">
    <property type="protein sequence ID" value="Pp3c9_22400V3.4"/>
    <property type="gene ID" value="Pp3c9_22400"/>
</dbReference>
<evidence type="ECO:0000256" key="1">
    <source>
        <dbReference type="SAM" id="SignalP"/>
    </source>
</evidence>
<evidence type="ECO:0000313" key="5">
    <source>
        <dbReference type="Proteomes" id="UP000006727"/>
    </source>
</evidence>
<dbReference type="OMA" id="HWHRIDA"/>
<organism evidence="3">
    <name type="scientific">Physcomitrium patens</name>
    <name type="common">Spreading-leaved earth moss</name>
    <name type="synonym">Physcomitrella patens</name>
    <dbReference type="NCBI Taxonomy" id="3218"/>
    <lineage>
        <taxon>Eukaryota</taxon>
        <taxon>Viridiplantae</taxon>
        <taxon>Streptophyta</taxon>
        <taxon>Embryophyta</taxon>
        <taxon>Bryophyta</taxon>
        <taxon>Bryophytina</taxon>
        <taxon>Bryopsida</taxon>
        <taxon>Funariidae</taxon>
        <taxon>Funariales</taxon>
        <taxon>Funariaceae</taxon>
        <taxon>Physcomitrium</taxon>
    </lineage>
</organism>
<dbReference type="EnsemblPlants" id="Pp3c9_22400V3.3">
    <property type="protein sequence ID" value="Pp3c9_22400V3.3"/>
    <property type="gene ID" value="Pp3c9_22400"/>
</dbReference>
<dbReference type="InterPro" id="IPR039935">
    <property type="entry name" value="YML079W-like"/>
</dbReference>
<dbReference type="EnsemblPlants" id="Pp3c9_22400V3.2">
    <property type="protein sequence ID" value="Pp3c9_22400V3.2"/>
    <property type="gene ID" value="Pp3c9_22400"/>
</dbReference>
<dbReference type="Gramene" id="Pp3c9_22400V3.1">
    <property type="protein sequence ID" value="Pp3c9_22400V3.1"/>
    <property type="gene ID" value="Pp3c9_22400"/>
</dbReference>
<dbReference type="PANTHER" id="PTHR33387">
    <property type="entry name" value="RMLC-LIKE JELLY ROLL FOLD PROTEIN"/>
    <property type="match status" value="1"/>
</dbReference>
<dbReference type="InterPro" id="IPR009327">
    <property type="entry name" value="Cupin_DUF985"/>
</dbReference>
<accession>A0A2K1K493</accession>
<dbReference type="Gramene" id="Pp3c9_22400V3.2">
    <property type="protein sequence ID" value="Pp3c9_22400V3.2"/>
    <property type="gene ID" value="Pp3c9_22400"/>
</dbReference>
<dbReference type="Gene3D" id="2.60.120.10">
    <property type="entry name" value="Jelly Rolls"/>
    <property type="match status" value="1"/>
</dbReference>
<evidence type="ECO:0000313" key="4">
    <source>
        <dbReference type="EnsemblPlants" id="Pp3c9_22400V3.1"/>
    </source>
</evidence>
<dbReference type="KEGG" id="ppp:112286688"/>
<reference evidence="3 5" key="1">
    <citation type="journal article" date="2008" name="Science">
        <title>The Physcomitrella genome reveals evolutionary insights into the conquest of land by plants.</title>
        <authorList>
            <person name="Rensing S."/>
            <person name="Lang D."/>
            <person name="Zimmer A."/>
            <person name="Terry A."/>
            <person name="Salamov A."/>
            <person name="Shapiro H."/>
            <person name="Nishiyama T."/>
            <person name="Perroud P.-F."/>
            <person name="Lindquist E."/>
            <person name="Kamisugi Y."/>
            <person name="Tanahashi T."/>
            <person name="Sakakibara K."/>
            <person name="Fujita T."/>
            <person name="Oishi K."/>
            <person name="Shin-I T."/>
            <person name="Kuroki Y."/>
            <person name="Toyoda A."/>
            <person name="Suzuki Y."/>
            <person name="Hashimoto A."/>
            <person name="Yamaguchi K."/>
            <person name="Sugano A."/>
            <person name="Kohara Y."/>
            <person name="Fujiyama A."/>
            <person name="Anterola A."/>
            <person name="Aoki S."/>
            <person name="Ashton N."/>
            <person name="Barbazuk W.B."/>
            <person name="Barker E."/>
            <person name="Bennetzen J."/>
            <person name="Bezanilla M."/>
            <person name="Blankenship R."/>
            <person name="Cho S.H."/>
            <person name="Dutcher S."/>
            <person name="Estelle M."/>
            <person name="Fawcett J.A."/>
            <person name="Gundlach H."/>
            <person name="Hanada K."/>
            <person name="Heyl A."/>
            <person name="Hicks K.A."/>
            <person name="Hugh J."/>
            <person name="Lohr M."/>
            <person name="Mayer K."/>
            <person name="Melkozernov A."/>
            <person name="Murata T."/>
            <person name="Nelson D."/>
            <person name="Pils B."/>
            <person name="Prigge M."/>
            <person name="Reiss B."/>
            <person name="Renner T."/>
            <person name="Rombauts S."/>
            <person name="Rushton P."/>
            <person name="Sanderfoot A."/>
            <person name="Schween G."/>
            <person name="Shiu S.-H."/>
            <person name="Stueber K."/>
            <person name="Theodoulou F.L."/>
            <person name="Tu H."/>
            <person name="Van de Peer Y."/>
            <person name="Verrier P.J."/>
            <person name="Waters E."/>
            <person name="Wood A."/>
            <person name="Yang L."/>
            <person name="Cove D."/>
            <person name="Cuming A."/>
            <person name="Hasebe M."/>
            <person name="Lucas S."/>
            <person name="Mishler D.B."/>
            <person name="Reski R."/>
            <person name="Grigoriev I."/>
            <person name="Quatrano R.S."/>
            <person name="Boore J.L."/>
        </authorList>
    </citation>
    <scope>NUCLEOTIDE SEQUENCE [LARGE SCALE GENOMIC DNA]</scope>
    <source>
        <strain evidence="4 5">cv. Gransden 2004</strain>
    </source>
</reference>
<evidence type="ECO:0000313" key="3">
    <source>
        <dbReference type="EMBL" id="PNR48590.1"/>
    </source>
</evidence>
<protein>
    <recommendedName>
        <fullName evidence="2">DUF985 domain-containing protein</fullName>
    </recommendedName>
</protein>
<dbReference type="AlphaFoldDB" id="A0A2K1K493"/>
<dbReference type="EnsemblPlants" id="Pp3c9_22400V3.1">
    <property type="protein sequence ID" value="Pp3c9_22400V3.1"/>
    <property type="gene ID" value="Pp3c9_22400"/>
</dbReference>
<keyword evidence="5" id="KW-1185">Reference proteome</keyword>
<dbReference type="InterPro" id="IPR014710">
    <property type="entry name" value="RmlC-like_jellyroll"/>
</dbReference>
<dbReference type="EnsemblPlants" id="Pp3c9_22400V3.4">
    <property type="protein sequence ID" value="Pp3c9_22400V3.4"/>
    <property type="gene ID" value="Pp3c9_22400"/>
</dbReference>
<gene>
    <name evidence="4" type="primary">LOC112286688</name>
    <name evidence="3" type="ORF">PHYPA_013067</name>
</gene>
<evidence type="ECO:0000259" key="2">
    <source>
        <dbReference type="Pfam" id="PF06172"/>
    </source>
</evidence>
<dbReference type="SUPFAM" id="SSF51182">
    <property type="entry name" value="RmlC-like cupins"/>
    <property type="match status" value="1"/>
</dbReference>
<dbReference type="CDD" id="cd06121">
    <property type="entry name" value="cupin_YML079wp"/>
    <property type="match status" value="1"/>
</dbReference>
<dbReference type="Pfam" id="PF06172">
    <property type="entry name" value="Cupin_5"/>
    <property type="match status" value="1"/>
</dbReference>
<dbReference type="PaxDb" id="3218-PP1S203_35V6.1"/>
<dbReference type="GeneID" id="112286688"/>
<feature type="signal peptide" evidence="1">
    <location>
        <begin position="1"/>
        <end position="25"/>
    </location>
</feature>
<dbReference type="FunCoup" id="A0A2K1K493">
    <property type="interactions" value="730"/>
</dbReference>
<dbReference type="EMBL" id="ABEU02000009">
    <property type="protein sequence ID" value="PNR48590.1"/>
    <property type="molecule type" value="Genomic_DNA"/>
</dbReference>
<reference evidence="4" key="3">
    <citation type="submission" date="2020-12" db="UniProtKB">
        <authorList>
            <consortium name="EnsemblPlants"/>
        </authorList>
    </citation>
    <scope>IDENTIFICATION</scope>
</reference>
<dbReference type="STRING" id="3218.A0A2K1K493"/>
<feature type="domain" description="DUF985" evidence="2">
    <location>
        <begin position="31"/>
        <end position="190"/>
    </location>
</feature>
<feature type="chain" id="PRO_5043158252" description="DUF985 domain-containing protein" evidence="1">
    <location>
        <begin position="26"/>
        <end position="215"/>
    </location>
</feature>